<sequence>MASSSKSSGPNKDKKRAAPEPLAGGSTGSTSSGSSKFDTVSKAILSPFTSRKHDSAKILTDRACYPQLLLHKPDAEW</sequence>
<feature type="compositionally biased region" description="Polar residues" evidence="1">
    <location>
        <begin position="1"/>
        <end position="10"/>
    </location>
</feature>
<reference evidence="2" key="1">
    <citation type="journal article" date="2018" name="Genome Biol. Evol.">
        <title>Genomics and development of Lentinus tigrinus, a white-rot wood-decaying mushroom with dimorphic fruiting bodies.</title>
        <authorList>
            <person name="Wu B."/>
            <person name="Xu Z."/>
            <person name="Knudson A."/>
            <person name="Carlson A."/>
            <person name="Chen N."/>
            <person name="Kovaka S."/>
            <person name="LaButti K."/>
            <person name="Lipzen A."/>
            <person name="Pennachio C."/>
            <person name="Riley R."/>
            <person name="Schakwitz W."/>
            <person name="Umezawa K."/>
            <person name="Ohm R.A."/>
            <person name="Grigoriev I.V."/>
            <person name="Nagy L.G."/>
            <person name="Gibbons J."/>
            <person name="Hibbett D."/>
        </authorList>
    </citation>
    <scope>NUCLEOTIDE SEQUENCE [LARGE SCALE GENOMIC DNA]</scope>
    <source>
        <strain evidence="2">ALCF2SS1-6</strain>
    </source>
</reference>
<proteinExistence type="predicted"/>
<feature type="region of interest" description="Disordered" evidence="1">
    <location>
        <begin position="1"/>
        <end position="37"/>
    </location>
</feature>
<organism evidence="2 3">
    <name type="scientific">Lentinus tigrinus ALCF2SS1-6</name>
    <dbReference type="NCBI Taxonomy" id="1328759"/>
    <lineage>
        <taxon>Eukaryota</taxon>
        <taxon>Fungi</taxon>
        <taxon>Dikarya</taxon>
        <taxon>Basidiomycota</taxon>
        <taxon>Agaricomycotina</taxon>
        <taxon>Agaricomycetes</taxon>
        <taxon>Polyporales</taxon>
        <taxon>Polyporaceae</taxon>
        <taxon>Lentinus</taxon>
    </lineage>
</organism>
<name>A0A5C2S5T3_9APHY</name>
<dbReference type="EMBL" id="ML122275">
    <property type="protein sequence ID" value="RPD58409.1"/>
    <property type="molecule type" value="Genomic_DNA"/>
</dbReference>
<accession>A0A5C2S5T3</accession>
<dbReference type="AlphaFoldDB" id="A0A5C2S5T3"/>
<keyword evidence="3" id="KW-1185">Reference proteome</keyword>
<evidence type="ECO:0000313" key="2">
    <source>
        <dbReference type="EMBL" id="RPD58409.1"/>
    </source>
</evidence>
<protein>
    <submittedName>
        <fullName evidence="2">Uncharacterized protein</fullName>
    </submittedName>
</protein>
<dbReference type="Proteomes" id="UP000313359">
    <property type="component" value="Unassembled WGS sequence"/>
</dbReference>
<evidence type="ECO:0000256" key="1">
    <source>
        <dbReference type="SAM" id="MobiDB-lite"/>
    </source>
</evidence>
<gene>
    <name evidence="2" type="ORF">L227DRAFT_528944</name>
</gene>
<evidence type="ECO:0000313" key="3">
    <source>
        <dbReference type="Proteomes" id="UP000313359"/>
    </source>
</evidence>